<gene>
    <name evidence="1" type="ORF">ETEE_p1030</name>
</gene>
<keyword evidence="1" id="KW-0614">Plasmid</keyword>
<dbReference type="GeneID" id="33941525"/>
<accession>A0A076LRN0</accession>
<sequence>MDQEFSLSYEQLTNFAEAHIRKCKLDSHGMVYICESAKASAILSLWYELAINGYTSQDAFIEADYQRLKNLIMSDKQ</sequence>
<dbReference type="Proteomes" id="UP000028681">
    <property type="component" value="Plasmid 1"/>
</dbReference>
<proteinExistence type="predicted"/>
<protein>
    <recommendedName>
        <fullName evidence="3">Phage protein</fullName>
    </recommendedName>
</protein>
<evidence type="ECO:0000313" key="1">
    <source>
        <dbReference type="EMBL" id="AIJ10621.1"/>
    </source>
</evidence>
<dbReference type="KEGG" id="ete:ETEE_p1030"/>
<dbReference type="EMBL" id="CP006665">
    <property type="protein sequence ID" value="AIJ10621.1"/>
    <property type="molecule type" value="Genomic_DNA"/>
</dbReference>
<geneLocation type="plasmid" evidence="1 2">
    <name>1</name>
</geneLocation>
<organism evidence="1 2">
    <name type="scientific">Edwardsiella anguillarum ET080813</name>
    <dbReference type="NCBI Taxonomy" id="667120"/>
    <lineage>
        <taxon>Bacteria</taxon>
        <taxon>Pseudomonadati</taxon>
        <taxon>Pseudomonadota</taxon>
        <taxon>Gammaproteobacteria</taxon>
        <taxon>Enterobacterales</taxon>
        <taxon>Hafniaceae</taxon>
        <taxon>Edwardsiella</taxon>
    </lineage>
</organism>
<evidence type="ECO:0008006" key="3">
    <source>
        <dbReference type="Google" id="ProtNLM"/>
    </source>
</evidence>
<dbReference type="HOGENOM" id="CLU_186937_0_0_6"/>
<dbReference type="AlphaFoldDB" id="A0A076LRN0"/>
<dbReference type="RefSeq" id="WP_034164969.1">
    <property type="nucleotide sequence ID" value="NZ_CP006665.1"/>
</dbReference>
<name>A0A076LRN0_9GAMM</name>
<reference evidence="1 2" key="1">
    <citation type="journal article" date="2012" name="PLoS ONE">
        <title>Edwardsiella comparative phylogenomics reveal the new intra/inter-species taxonomic relationships, virulence evolution and niche adaptation mechanisms.</title>
        <authorList>
            <person name="Yang M."/>
            <person name="Lv Y."/>
            <person name="Xiao J."/>
            <person name="Wu H."/>
            <person name="Zheng H."/>
            <person name="Liu Q."/>
            <person name="Zhang Y."/>
            <person name="Wang Q."/>
        </authorList>
    </citation>
    <scope>NUCLEOTIDE SEQUENCE [LARGE SCALE GENOMIC DNA]</scope>
    <source>
        <strain evidence="2">080813</strain>
        <plasmid evidence="2">Plasmid 1</plasmid>
    </source>
</reference>
<evidence type="ECO:0000313" key="2">
    <source>
        <dbReference type="Proteomes" id="UP000028681"/>
    </source>
</evidence>